<dbReference type="SUPFAM" id="SSF51430">
    <property type="entry name" value="NAD(P)-linked oxidoreductase"/>
    <property type="match status" value="1"/>
</dbReference>
<dbReference type="InterPro" id="IPR053135">
    <property type="entry name" value="AKR2_Oxidoreductase"/>
</dbReference>
<dbReference type="EMBL" id="JBHUOF010000021">
    <property type="protein sequence ID" value="MFD2800995.1"/>
    <property type="molecule type" value="Genomic_DNA"/>
</dbReference>
<feature type="domain" description="NADP-dependent oxidoreductase" evidence="1">
    <location>
        <begin position="41"/>
        <end position="296"/>
    </location>
</feature>
<evidence type="ECO:0000259" key="1">
    <source>
        <dbReference type="Pfam" id="PF00248"/>
    </source>
</evidence>
<gene>
    <name evidence="2" type="ORF">ACFS2C_16510</name>
</gene>
<reference evidence="3" key="1">
    <citation type="journal article" date="2019" name="Int. J. Syst. Evol. Microbiol.">
        <title>The Global Catalogue of Microorganisms (GCM) 10K type strain sequencing project: providing services to taxonomists for standard genome sequencing and annotation.</title>
        <authorList>
            <consortium name="The Broad Institute Genomics Platform"/>
            <consortium name="The Broad Institute Genome Sequencing Center for Infectious Disease"/>
            <person name="Wu L."/>
            <person name="Ma J."/>
        </authorList>
    </citation>
    <scope>NUCLEOTIDE SEQUENCE [LARGE SCALE GENOMIC DNA]</scope>
    <source>
        <strain evidence="3">IBRC-M 10906</strain>
    </source>
</reference>
<accession>A0ABW5WF31</accession>
<dbReference type="Gene3D" id="3.20.20.100">
    <property type="entry name" value="NADP-dependent oxidoreductase domain"/>
    <property type="match status" value="1"/>
</dbReference>
<dbReference type="Pfam" id="PF00248">
    <property type="entry name" value="Aldo_ket_red"/>
    <property type="match status" value="1"/>
</dbReference>
<dbReference type="Proteomes" id="UP001597478">
    <property type="component" value="Unassembled WGS sequence"/>
</dbReference>
<dbReference type="PANTHER" id="PTHR43312:SF1">
    <property type="entry name" value="NADP-DEPENDENT OXIDOREDUCTASE DOMAIN-CONTAINING PROTEIN"/>
    <property type="match status" value="1"/>
</dbReference>
<protein>
    <submittedName>
        <fullName evidence="2">Aldo/keto reductase</fullName>
    </submittedName>
</protein>
<dbReference type="RefSeq" id="WP_377390951.1">
    <property type="nucleotide sequence ID" value="NZ_JBHSAN010000024.1"/>
</dbReference>
<dbReference type="InterPro" id="IPR023210">
    <property type="entry name" value="NADP_OxRdtase_dom"/>
</dbReference>
<comment type="caution">
    <text evidence="2">The sequence shown here is derived from an EMBL/GenBank/DDBJ whole genome shotgun (WGS) entry which is preliminary data.</text>
</comment>
<dbReference type="PANTHER" id="PTHR43312">
    <property type="entry name" value="D-THREO-ALDOSE 1-DEHYDROGENASE"/>
    <property type="match status" value="1"/>
</dbReference>
<organism evidence="2 3">
    <name type="scientific">Prauserella oleivorans</name>
    <dbReference type="NCBI Taxonomy" id="1478153"/>
    <lineage>
        <taxon>Bacteria</taxon>
        <taxon>Bacillati</taxon>
        <taxon>Actinomycetota</taxon>
        <taxon>Actinomycetes</taxon>
        <taxon>Pseudonocardiales</taxon>
        <taxon>Pseudonocardiaceae</taxon>
        <taxon>Prauserella</taxon>
    </lineage>
</organism>
<dbReference type="InterPro" id="IPR036812">
    <property type="entry name" value="NAD(P)_OxRdtase_dom_sf"/>
</dbReference>
<proteinExistence type="predicted"/>
<sequence length="312" mass="33529">MDNIARTAVGLAALGRPAYLNLGRTDELPADRTVDAMRAATEAVLDRAYAAGVRRVDAARSYGRAEEFLAGWLADRGHTDVVVSSKWGYAYVGDWRLDAPVHEVKEHSLTQFRRQWQETRDLLGDVLSLYQVHSLTADSPLFDDQALLEELAALAAEGVRVGFSTSGPAQADTIRRALSLTVAGSPVFTAVQSTWNVLEPSAGLALAEAHDAGVLVQLKETLANGRLAVEPPEAVHRTAETRGVSSDAVALAAAYAQPWADVVLLGPAGAAQLEANLAAATVELTDEELETLAELREPPADYWAHRSSLDWR</sequence>
<name>A0ABW5WF31_9PSEU</name>
<keyword evidence="3" id="KW-1185">Reference proteome</keyword>
<evidence type="ECO:0000313" key="3">
    <source>
        <dbReference type="Proteomes" id="UP001597478"/>
    </source>
</evidence>
<evidence type="ECO:0000313" key="2">
    <source>
        <dbReference type="EMBL" id="MFD2800995.1"/>
    </source>
</evidence>